<dbReference type="AlphaFoldDB" id="A0A3A5KNK0"/>
<gene>
    <name evidence="2" type="ORF">D3227_18115</name>
</gene>
<evidence type="ECO:0000256" key="1">
    <source>
        <dbReference type="SAM" id="Phobius"/>
    </source>
</evidence>
<organism evidence="2 3">
    <name type="scientific">Mesorhizobium waimense</name>
    <dbReference type="NCBI Taxonomy" id="1300307"/>
    <lineage>
        <taxon>Bacteria</taxon>
        <taxon>Pseudomonadati</taxon>
        <taxon>Pseudomonadota</taxon>
        <taxon>Alphaproteobacteria</taxon>
        <taxon>Hyphomicrobiales</taxon>
        <taxon>Phyllobacteriaceae</taxon>
        <taxon>Mesorhizobium</taxon>
    </lineage>
</organism>
<evidence type="ECO:0008006" key="4">
    <source>
        <dbReference type="Google" id="ProtNLM"/>
    </source>
</evidence>
<evidence type="ECO:0000313" key="3">
    <source>
        <dbReference type="Proteomes" id="UP000272706"/>
    </source>
</evidence>
<keyword evidence="1" id="KW-1133">Transmembrane helix</keyword>
<keyword evidence="1" id="KW-0472">Membrane</keyword>
<comment type="caution">
    <text evidence="2">The sequence shown here is derived from an EMBL/GenBank/DDBJ whole genome shotgun (WGS) entry which is preliminary data.</text>
</comment>
<dbReference type="EMBL" id="QZWZ01000013">
    <property type="protein sequence ID" value="RJT37541.1"/>
    <property type="molecule type" value="Genomic_DNA"/>
</dbReference>
<evidence type="ECO:0000313" key="2">
    <source>
        <dbReference type="EMBL" id="RJT37541.1"/>
    </source>
</evidence>
<dbReference type="OrthoDB" id="9802759at2"/>
<accession>A0A3A5KNK0</accession>
<proteinExistence type="predicted"/>
<dbReference type="Proteomes" id="UP000272706">
    <property type="component" value="Unassembled WGS sequence"/>
</dbReference>
<keyword evidence="1" id="KW-0812">Transmembrane</keyword>
<keyword evidence="3" id="KW-1185">Reference proteome</keyword>
<reference evidence="2 3" key="1">
    <citation type="submission" date="2018-09" db="EMBL/GenBank/DDBJ databases">
        <title>Mesorhizobium carmichaelinearum sp. nov. isolated from Carmichaelinea spp. root nodules in New Zealand.</title>
        <authorList>
            <person name="De Meyer S.E."/>
        </authorList>
    </citation>
    <scope>NUCLEOTIDE SEQUENCE [LARGE SCALE GENOMIC DNA]</scope>
    <source>
        <strain evidence="2 3">ICMP19557</strain>
    </source>
</reference>
<feature type="transmembrane region" description="Helical" evidence="1">
    <location>
        <begin position="31"/>
        <end position="55"/>
    </location>
</feature>
<protein>
    <recommendedName>
        <fullName evidence="4">Exopolysaccharide production repressor exox</fullName>
    </recommendedName>
</protein>
<name>A0A3A5KNK0_9HYPH</name>
<sequence length="92" mass="10164">MYFPQFLVGMFATSFIVAIWAEMETGSVWKALGWAVLALIILQVGYIGLVLGLIYSRGSKAAEADLASANSMPALRGELGKFLQRWNRARPR</sequence>